<feature type="region of interest" description="Disordered" evidence="1">
    <location>
        <begin position="65"/>
        <end position="98"/>
    </location>
</feature>
<protein>
    <submittedName>
        <fullName evidence="2">Uncharacterized protein</fullName>
    </submittedName>
</protein>
<evidence type="ECO:0000256" key="1">
    <source>
        <dbReference type="SAM" id="MobiDB-lite"/>
    </source>
</evidence>
<feature type="compositionally biased region" description="Basic and acidic residues" evidence="1">
    <location>
        <begin position="19"/>
        <end position="37"/>
    </location>
</feature>
<feature type="compositionally biased region" description="Basic and acidic residues" evidence="1">
    <location>
        <begin position="77"/>
        <end position="89"/>
    </location>
</feature>
<comment type="caution">
    <text evidence="2">The sequence shown here is derived from an EMBL/GenBank/DDBJ whole genome shotgun (WGS) entry which is preliminary data.</text>
</comment>
<feature type="region of interest" description="Disordered" evidence="1">
    <location>
        <begin position="15"/>
        <end position="49"/>
    </location>
</feature>
<dbReference type="AlphaFoldDB" id="A0A4R8T462"/>
<gene>
    <name evidence="2" type="ORF">C8034_v007286</name>
</gene>
<dbReference type="EMBL" id="QAPF01000312">
    <property type="protein sequence ID" value="TEA11861.1"/>
    <property type="molecule type" value="Genomic_DNA"/>
</dbReference>
<name>A0A4R8T462_9PEZI</name>
<evidence type="ECO:0000313" key="2">
    <source>
        <dbReference type="EMBL" id="TEA11861.1"/>
    </source>
</evidence>
<dbReference type="Proteomes" id="UP000295604">
    <property type="component" value="Unassembled WGS sequence"/>
</dbReference>
<evidence type="ECO:0000313" key="3">
    <source>
        <dbReference type="Proteomes" id="UP000295604"/>
    </source>
</evidence>
<accession>A0A4R8T462</accession>
<keyword evidence="3" id="KW-1185">Reference proteome</keyword>
<sequence>MCQGLKFGASVTIEGQAKAVDRQPKDSSETARSEDTKMNQLTESTSEHSFFTSMVSERELTDFTATAATNNGTGQRQRNEELARNERGQTHTSYRPAVTPRHVRDAVDANQTSVFTLHAPKDWSFCPSVRQTEKSRPILSLIGGGHHW</sequence>
<feature type="compositionally biased region" description="Low complexity" evidence="1">
    <location>
        <begin position="65"/>
        <end position="74"/>
    </location>
</feature>
<reference evidence="2 3" key="1">
    <citation type="submission" date="2018-11" db="EMBL/GenBank/DDBJ databases">
        <title>Genome sequence and assembly of Colletotrichum sidae.</title>
        <authorList>
            <person name="Gan P."/>
            <person name="Shirasu K."/>
        </authorList>
    </citation>
    <scope>NUCLEOTIDE SEQUENCE [LARGE SCALE GENOMIC DNA]</scope>
    <source>
        <strain evidence="2 3">CBS 518.97</strain>
    </source>
</reference>
<proteinExistence type="predicted"/>
<organism evidence="2 3">
    <name type="scientific">Colletotrichum sidae</name>
    <dbReference type="NCBI Taxonomy" id="1347389"/>
    <lineage>
        <taxon>Eukaryota</taxon>
        <taxon>Fungi</taxon>
        <taxon>Dikarya</taxon>
        <taxon>Ascomycota</taxon>
        <taxon>Pezizomycotina</taxon>
        <taxon>Sordariomycetes</taxon>
        <taxon>Hypocreomycetidae</taxon>
        <taxon>Glomerellales</taxon>
        <taxon>Glomerellaceae</taxon>
        <taxon>Colletotrichum</taxon>
        <taxon>Colletotrichum orbiculare species complex</taxon>
    </lineage>
</organism>